<evidence type="ECO:0000313" key="5">
    <source>
        <dbReference type="Proteomes" id="UP000035065"/>
    </source>
</evidence>
<dbReference type="Pfam" id="PF00176">
    <property type="entry name" value="SNF2-rel_dom"/>
    <property type="match status" value="1"/>
</dbReference>
<feature type="domain" description="Helicase ATP-binding" evidence="2">
    <location>
        <begin position="501"/>
        <end position="661"/>
    </location>
</feature>
<comment type="caution">
    <text evidence="4">The sequence shown here is derived from an EMBL/GenBank/DDBJ whole genome shotgun (WGS) entry which is preliminary data.</text>
</comment>
<dbReference type="Pfam" id="PF00271">
    <property type="entry name" value="Helicase_C"/>
    <property type="match status" value="1"/>
</dbReference>
<gene>
    <name evidence="4" type="ORF">SCNU_01020</name>
</gene>
<dbReference type="PANTHER" id="PTHR10799">
    <property type="entry name" value="SNF2/RAD54 HELICASE FAMILY"/>
    <property type="match status" value="1"/>
</dbReference>
<dbReference type="InterPro" id="IPR049730">
    <property type="entry name" value="SNF2/RAD54-like_C"/>
</dbReference>
<dbReference type="GO" id="GO:0005524">
    <property type="term" value="F:ATP binding"/>
    <property type="evidence" value="ECO:0007669"/>
    <property type="project" value="InterPro"/>
</dbReference>
<dbReference type="InterPro" id="IPR000330">
    <property type="entry name" value="SNF2_N"/>
</dbReference>
<keyword evidence="1" id="KW-0378">Hydrolase</keyword>
<dbReference type="InterPro" id="IPR001650">
    <property type="entry name" value="Helicase_C-like"/>
</dbReference>
<dbReference type="InterPro" id="IPR027417">
    <property type="entry name" value="P-loop_NTPase"/>
</dbReference>
<dbReference type="PROSITE" id="PS51194">
    <property type="entry name" value="HELICASE_CTER"/>
    <property type="match status" value="1"/>
</dbReference>
<evidence type="ECO:0000256" key="1">
    <source>
        <dbReference type="ARBA" id="ARBA00022801"/>
    </source>
</evidence>
<dbReference type="SMART" id="SM00490">
    <property type="entry name" value="HELICc"/>
    <property type="match status" value="1"/>
</dbReference>
<dbReference type="SUPFAM" id="SSF52540">
    <property type="entry name" value="P-loop containing nucleoside triphosphate hydrolases"/>
    <property type="match status" value="2"/>
</dbReference>
<evidence type="ECO:0000259" key="2">
    <source>
        <dbReference type="PROSITE" id="PS51192"/>
    </source>
</evidence>
<dbReference type="InterPro" id="IPR014001">
    <property type="entry name" value="Helicase_ATP-bd"/>
</dbReference>
<dbReference type="InterPro" id="IPR022138">
    <property type="entry name" value="DUF3670"/>
</dbReference>
<reference evidence="4 5" key="1">
    <citation type="journal article" date="2011" name="J. Bacteriol.">
        <title>Draft Genome Sequence of Gordonia neofelifaecis NRRL B-59395, a Cholesterol-Degrading Actinomycete.</title>
        <authorList>
            <person name="Ge F."/>
            <person name="Li W."/>
            <person name="Chen G."/>
            <person name="Liu Y."/>
            <person name="Zhang G."/>
            <person name="Yong B."/>
            <person name="Wang Q."/>
            <person name="Wang N."/>
            <person name="Huang Z."/>
            <person name="Li W."/>
            <person name="Wang J."/>
            <person name="Wu C."/>
            <person name="Xie Q."/>
            <person name="Liu G."/>
        </authorList>
    </citation>
    <scope>NUCLEOTIDE SEQUENCE [LARGE SCALE GENOMIC DNA]</scope>
    <source>
        <strain evidence="4 5">NRRL B-59395</strain>
    </source>
</reference>
<evidence type="ECO:0000259" key="3">
    <source>
        <dbReference type="PROSITE" id="PS51194"/>
    </source>
</evidence>
<keyword evidence="5" id="KW-1185">Reference proteome</keyword>
<dbReference type="EMBL" id="AEUD01000001">
    <property type="protein sequence ID" value="EGD56916.1"/>
    <property type="molecule type" value="Genomic_DNA"/>
</dbReference>
<dbReference type="eggNOG" id="COG0553">
    <property type="taxonomic scope" value="Bacteria"/>
</dbReference>
<evidence type="ECO:0000313" key="4">
    <source>
        <dbReference type="EMBL" id="EGD56916.1"/>
    </source>
</evidence>
<dbReference type="PROSITE" id="PS51192">
    <property type="entry name" value="HELICASE_ATP_BIND_1"/>
    <property type="match status" value="1"/>
</dbReference>
<name>F1YET3_9ACTN</name>
<feature type="domain" description="Helicase C-terminal" evidence="3">
    <location>
        <begin position="792"/>
        <end position="948"/>
    </location>
</feature>
<dbReference type="Proteomes" id="UP000035065">
    <property type="component" value="Unassembled WGS sequence"/>
</dbReference>
<dbReference type="SMART" id="SM00487">
    <property type="entry name" value="DEXDc"/>
    <property type="match status" value="1"/>
</dbReference>
<dbReference type="STRING" id="644548.SCNU_01020"/>
<dbReference type="Gene3D" id="3.40.50.300">
    <property type="entry name" value="P-loop containing nucleotide triphosphate hydrolases"/>
    <property type="match status" value="1"/>
</dbReference>
<organism evidence="4 5">
    <name type="scientific">Gordonia neofelifaecis NRRL B-59395</name>
    <dbReference type="NCBI Taxonomy" id="644548"/>
    <lineage>
        <taxon>Bacteria</taxon>
        <taxon>Bacillati</taxon>
        <taxon>Actinomycetota</taxon>
        <taxon>Actinomycetes</taxon>
        <taxon>Mycobacteriales</taxon>
        <taxon>Gordoniaceae</taxon>
        <taxon>Gordonia</taxon>
    </lineage>
</organism>
<dbReference type="CDD" id="cd18793">
    <property type="entry name" value="SF2_C_SNF"/>
    <property type="match status" value="1"/>
</dbReference>
<dbReference type="AlphaFoldDB" id="F1YET3"/>
<dbReference type="InterPro" id="IPR038718">
    <property type="entry name" value="SNF2-like_sf"/>
</dbReference>
<sequence>MPVAETDGRIALRIRWMPGLGLAVWPDAPAEPGTVLGDAVDVPAALTDLLAAKRLRHTVESAADGGVRVFHAATGLGVPSAVEFLDRCEHLRVGGDIAYFRYLLAGVRAYIASGSVAPSTCLVGGAYEVRWVPVPTAAWHSWLSIANASAPAAVPTANGAVTDFACEVLDQECRRLLATTGASSPIPLIAGLAERSPALVAAEVGPRSLQAWQDWVGTAGPGKPSVVMRLHPPPEDEDAEHGAPPAPPDQVRWRLEVCLRTAAGELAPVVPHRLDPHELDAVTTELAVAATTFGELGRAEADPHSLDYLLTTGVVDDLLTYGAADLQAAGVHVLLPSSIAAVTPSLSIRSQQTPGGGSRPGFVGLDEISDFEWRLALGDAPDARELSQSDIDELAQQSGDLVRLRGKWLRAEGAALHRAAAFIAAQRAMKPEDKAPTMAELLALVTDADGALPVPVTSVSGLGWLDDIAADGVFAPPSIAPPTSLRAELRPYQQRGLEWLTALGGIGAGAVLADDMGLGKTVQVIAMLTGNRERSPDSSPALVVCPMSVIGNWHRELSTFAPHLRVVVHHGTGRSADSLTADPPDVVLTTFATLARDRAALAALPWTELVVDEAQHVKNVHTAAAKALRAVPARQRIALTGTPVENRLEDLRAIIDLVNPGMLGSASKFRARFAEPIERDRDPRAIARLSAVTRPFILRREKTDPTIVPDLPAKSELIVRTNLSSEQAGLYQAVLNELHEALADTGQGGPRRRTVLAALTRLKQICNHPAHYFDDGSGMLRRGRHRSGKVELLVDVLTTLIAEGDRALVFTQFAAFAELLSGWLEPVLGTAVPVLHGGSSRDQRDAMVARFSSPDGPPVLIATLKAGGTGLNMVAANHVIHADRWWNPAVEDQATDRAYRIGQTRNVQVRKFVCVGTLEERIDEMVASKRELSRLTLSTGESWLSDLDDDTLMDLLALRDEAVSE</sequence>
<dbReference type="Pfam" id="PF12419">
    <property type="entry name" value="DUF3670"/>
    <property type="match status" value="1"/>
</dbReference>
<dbReference type="GO" id="GO:0016787">
    <property type="term" value="F:hydrolase activity"/>
    <property type="evidence" value="ECO:0007669"/>
    <property type="project" value="UniProtKB-KW"/>
</dbReference>
<proteinExistence type="predicted"/>
<protein>
    <submittedName>
        <fullName evidence="4">SNF2-like protein</fullName>
    </submittedName>
</protein>
<accession>F1YET3</accession>
<dbReference type="Gene3D" id="3.40.50.10810">
    <property type="entry name" value="Tandem AAA-ATPase domain"/>
    <property type="match status" value="1"/>
</dbReference>